<protein>
    <recommendedName>
        <fullName evidence="3">AMIN-like domain-containing protein</fullName>
    </recommendedName>
</protein>
<dbReference type="KEGG" id="ccoe:CETAM_08010"/>
<feature type="chain" id="PRO_5038885130" description="AMIN-like domain-containing protein" evidence="2">
    <location>
        <begin position="23"/>
        <end position="196"/>
    </location>
</feature>
<organism evidence="4 5">
    <name type="scientific">Corynebacterium comes</name>
    <dbReference type="NCBI Taxonomy" id="2675218"/>
    <lineage>
        <taxon>Bacteria</taxon>
        <taxon>Bacillati</taxon>
        <taxon>Actinomycetota</taxon>
        <taxon>Actinomycetes</taxon>
        <taxon>Mycobacteriales</taxon>
        <taxon>Corynebacteriaceae</taxon>
        <taxon>Corynebacterium</taxon>
    </lineage>
</organism>
<dbReference type="EMBL" id="CP046453">
    <property type="protein sequence ID" value="QGU04856.1"/>
    <property type="molecule type" value="Genomic_DNA"/>
</dbReference>
<feature type="signal peptide" evidence="2">
    <location>
        <begin position="1"/>
        <end position="22"/>
    </location>
</feature>
<dbReference type="Proteomes" id="UP000425178">
    <property type="component" value="Chromosome"/>
</dbReference>
<keyword evidence="2" id="KW-0732">Signal</keyword>
<evidence type="ECO:0000256" key="2">
    <source>
        <dbReference type="SAM" id="SignalP"/>
    </source>
</evidence>
<dbReference type="AlphaFoldDB" id="A0A6B8W1Q4"/>
<evidence type="ECO:0000313" key="4">
    <source>
        <dbReference type="EMBL" id="QGU04856.1"/>
    </source>
</evidence>
<reference evidence="4 5" key="1">
    <citation type="journal article" date="2021" name="Int. J. Syst. Evol. Microbiol.">
        <title>Classification of three corynebacterial strains isolated from a small paddock in North Rhine-Westphalia: proposal of &lt;i&gt;Corynebacterium kalinowskii&lt;/i&gt; sp. nov., &lt;i&gt;Corynebacterium comes&lt;/i&gt; sp. nov. and &lt;i&gt;Corynebacterium occultum&lt;/i&gt; sp. nov.</title>
        <authorList>
            <person name="Schaffert L."/>
            <person name="Ruwe M."/>
            <person name="Milse J."/>
            <person name="Hanuschka K."/>
            <person name="Ortseifen V."/>
            <person name="Droste J."/>
            <person name="Brandt D."/>
            <person name="Schl L."/>
            <person name="Kutter Y."/>
            <person name="Vinke S."/>
            <person name="Vieh P."/>
            <person name="Jacob L."/>
            <person name="L N.C."/>
            <person name="Schulte-Berndt E."/>
            <person name="Hain C."/>
            <person name="Linder M."/>
            <person name="Schmidt P."/>
            <person name="Wollenschl L."/>
            <person name="Luttermann T."/>
            <person name="Thieme E."/>
            <person name="Hassa J."/>
            <person name="Haak M."/>
            <person name="Wittchen M."/>
            <person name="Mentz A."/>
            <person name="Persicke M."/>
            <person name="Busche T."/>
            <person name="R C."/>
        </authorList>
    </citation>
    <scope>NUCLEOTIDE SEQUENCE [LARGE SCALE GENOMIC DNA]</scope>
    <source>
        <strain evidence="4 5">2019</strain>
    </source>
</reference>
<feature type="compositionally biased region" description="Polar residues" evidence="1">
    <location>
        <begin position="31"/>
        <end position="44"/>
    </location>
</feature>
<dbReference type="PROSITE" id="PS51257">
    <property type="entry name" value="PROKAR_LIPOPROTEIN"/>
    <property type="match status" value="1"/>
</dbReference>
<proteinExistence type="predicted"/>
<feature type="domain" description="AMIN-like" evidence="3">
    <location>
        <begin position="70"/>
        <end position="193"/>
    </location>
</feature>
<accession>A0A6B8W1Q4</accession>
<evidence type="ECO:0000313" key="5">
    <source>
        <dbReference type="Proteomes" id="UP000425178"/>
    </source>
</evidence>
<feature type="region of interest" description="Disordered" evidence="1">
    <location>
        <begin position="30"/>
        <end position="68"/>
    </location>
</feature>
<dbReference type="RefSeq" id="WP_156228367.1">
    <property type="nucleotide sequence ID" value="NZ_CP046453.1"/>
</dbReference>
<dbReference type="InterPro" id="IPR056303">
    <property type="entry name" value="AMIN-like"/>
</dbReference>
<keyword evidence="5" id="KW-1185">Reference proteome</keyword>
<dbReference type="Pfam" id="PF24837">
    <property type="entry name" value="AMIN-like"/>
    <property type="match status" value="1"/>
</dbReference>
<sequence length="196" mass="20921">MTAYRRPLVPVALTVAALLLVACGDGGGYTAPSSDTAPPSQASATERPLGQPDLAPKTREVTGTGNPTLLENIRSGRHQGFDRVVFDLSDGEEPGWRVDYVDEAMQQASGLPVDVEGDALLHVVITNTTYPFELGIEDPFEPGTYPGAGVVNEVAYTGIFEGHTESYIGLDRELPYSVTLLSNPTRLVIDVEHLPG</sequence>
<gene>
    <name evidence="4" type="ORF">CETAM_08010</name>
</gene>
<evidence type="ECO:0000256" key="1">
    <source>
        <dbReference type="SAM" id="MobiDB-lite"/>
    </source>
</evidence>
<evidence type="ECO:0000259" key="3">
    <source>
        <dbReference type="Pfam" id="PF24837"/>
    </source>
</evidence>
<name>A0A6B8W1Q4_9CORY</name>